<sequence>MAFLGKGKKKGFSPCRDRVGEAVSEDMKVIELKQIIVGSKNFEDEFVKNLLETVMNERMESENLEKETLEREVQLEKETREREFQLECLRVKQNIVVTKSVGGSECDLGTNINAAVIGNPLDQGRYILGNQTTALLQGIEKNCSSDVGKVNTVITRLQTRQSKENEIFNESDQINEQAELSFEDGTDNLENEEVLPPVDGYSPNKSSDSNKIEYF</sequence>
<keyword evidence="1" id="KW-0175">Coiled coil</keyword>
<dbReference type="OrthoDB" id="6445761at2759"/>
<comment type="caution">
    <text evidence="3">The sequence shown here is derived from an EMBL/GenBank/DDBJ whole genome shotgun (WGS) entry which is preliminary data.</text>
</comment>
<organism evidence="3 4">
    <name type="scientific">Trichonephila inaurata madagascariensis</name>
    <dbReference type="NCBI Taxonomy" id="2747483"/>
    <lineage>
        <taxon>Eukaryota</taxon>
        <taxon>Metazoa</taxon>
        <taxon>Ecdysozoa</taxon>
        <taxon>Arthropoda</taxon>
        <taxon>Chelicerata</taxon>
        <taxon>Arachnida</taxon>
        <taxon>Araneae</taxon>
        <taxon>Araneomorphae</taxon>
        <taxon>Entelegynae</taxon>
        <taxon>Araneoidea</taxon>
        <taxon>Nephilidae</taxon>
        <taxon>Trichonephila</taxon>
        <taxon>Trichonephila inaurata</taxon>
    </lineage>
</organism>
<evidence type="ECO:0000313" key="4">
    <source>
        <dbReference type="Proteomes" id="UP000886998"/>
    </source>
</evidence>
<evidence type="ECO:0000313" key="3">
    <source>
        <dbReference type="EMBL" id="GFY56481.1"/>
    </source>
</evidence>
<name>A0A8X6XNN8_9ARAC</name>
<feature type="compositionally biased region" description="Acidic residues" evidence="2">
    <location>
        <begin position="181"/>
        <end position="193"/>
    </location>
</feature>
<dbReference type="AlphaFoldDB" id="A0A8X6XNN8"/>
<keyword evidence="4" id="KW-1185">Reference proteome</keyword>
<feature type="compositionally biased region" description="Polar residues" evidence="2">
    <location>
        <begin position="169"/>
        <end position="178"/>
    </location>
</feature>
<feature type="region of interest" description="Disordered" evidence="2">
    <location>
        <begin position="169"/>
        <end position="215"/>
    </location>
</feature>
<dbReference type="Proteomes" id="UP000886998">
    <property type="component" value="Unassembled WGS sequence"/>
</dbReference>
<proteinExistence type="predicted"/>
<feature type="coiled-coil region" evidence="1">
    <location>
        <begin position="47"/>
        <end position="79"/>
    </location>
</feature>
<evidence type="ECO:0000256" key="2">
    <source>
        <dbReference type="SAM" id="MobiDB-lite"/>
    </source>
</evidence>
<dbReference type="EMBL" id="BMAV01010992">
    <property type="protein sequence ID" value="GFY56481.1"/>
    <property type="molecule type" value="Genomic_DNA"/>
</dbReference>
<evidence type="ECO:0000256" key="1">
    <source>
        <dbReference type="SAM" id="Coils"/>
    </source>
</evidence>
<gene>
    <name evidence="3" type="ORF">TNIN_296841</name>
</gene>
<reference evidence="3" key="1">
    <citation type="submission" date="2020-08" db="EMBL/GenBank/DDBJ databases">
        <title>Multicomponent nature underlies the extraordinary mechanical properties of spider dragline silk.</title>
        <authorList>
            <person name="Kono N."/>
            <person name="Nakamura H."/>
            <person name="Mori M."/>
            <person name="Yoshida Y."/>
            <person name="Ohtoshi R."/>
            <person name="Malay A.D."/>
            <person name="Moran D.A.P."/>
            <person name="Tomita M."/>
            <person name="Numata K."/>
            <person name="Arakawa K."/>
        </authorList>
    </citation>
    <scope>NUCLEOTIDE SEQUENCE</scope>
</reference>
<protein>
    <submittedName>
        <fullName evidence="3">Uncharacterized protein</fullName>
    </submittedName>
</protein>
<accession>A0A8X6XNN8</accession>